<keyword evidence="2" id="KW-0812">Transmembrane</keyword>
<keyword evidence="4" id="KW-1185">Reference proteome</keyword>
<accession>A0AAD3TM40</accession>
<reference evidence="3" key="1">
    <citation type="journal article" date="2023" name="BMC Genomics">
        <title>Chromosome-level genome assemblies of Cutaneotrichosporon spp. (Trichosporonales, Basidiomycota) reveal imbalanced evolution between nucleotide sequences and chromosome synteny.</title>
        <authorList>
            <person name="Kobayashi Y."/>
            <person name="Kayamori A."/>
            <person name="Aoki K."/>
            <person name="Shiwa Y."/>
            <person name="Matsutani M."/>
            <person name="Fujita N."/>
            <person name="Sugita T."/>
            <person name="Iwasaki W."/>
            <person name="Tanaka N."/>
            <person name="Takashima M."/>
        </authorList>
    </citation>
    <scope>NUCLEOTIDE SEQUENCE</scope>
    <source>
        <strain evidence="3">HIS016</strain>
    </source>
</reference>
<evidence type="ECO:0000313" key="3">
    <source>
        <dbReference type="EMBL" id="GMK53608.1"/>
    </source>
</evidence>
<feature type="transmembrane region" description="Helical" evidence="2">
    <location>
        <begin position="55"/>
        <end position="76"/>
    </location>
</feature>
<reference evidence="3" key="2">
    <citation type="submission" date="2023-06" db="EMBL/GenBank/DDBJ databases">
        <authorList>
            <person name="Kobayashi Y."/>
            <person name="Kayamori A."/>
            <person name="Aoki K."/>
            <person name="Shiwa Y."/>
            <person name="Fujita N."/>
            <person name="Sugita T."/>
            <person name="Iwasaki W."/>
            <person name="Tanaka N."/>
            <person name="Takashima M."/>
        </authorList>
    </citation>
    <scope>NUCLEOTIDE SEQUENCE</scope>
    <source>
        <strain evidence="3">HIS016</strain>
    </source>
</reference>
<dbReference type="EMBL" id="BTCM01000001">
    <property type="protein sequence ID" value="GMK53608.1"/>
    <property type="molecule type" value="Genomic_DNA"/>
</dbReference>
<organism evidence="3 4">
    <name type="scientific">Cutaneotrichosporon spelunceum</name>
    <dbReference type="NCBI Taxonomy" id="1672016"/>
    <lineage>
        <taxon>Eukaryota</taxon>
        <taxon>Fungi</taxon>
        <taxon>Dikarya</taxon>
        <taxon>Basidiomycota</taxon>
        <taxon>Agaricomycotina</taxon>
        <taxon>Tremellomycetes</taxon>
        <taxon>Trichosporonales</taxon>
        <taxon>Trichosporonaceae</taxon>
        <taxon>Cutaneotrichosporon</taxon>
    </lineage>
</organism>
<evidence type="ECO:0000313" key="4">
    <source>
        <dbReference type="Proteomes" id="UP001222932"/>
    </source>
</evidence>
<dbReference type="AlphaFoldDB" id="A0AAD3TM40"/>
<gene>
    <name evidence="3" type="ORF">CspeluHIS016_0101940</name>
</gene>
<evidence type="ECO:0000256" key="2">
    <source>
        <dbReference type="SAM" id="Phobius"/>
    </source>
</evidence>
<feature type="region of interest" description="Disordered" evidence="1">
    <location>
        <begin position="164"/>
        <end position="186"/>
    </location>
</feature>
<comment type="caution">
    <text evidence="3">The sequence shown here is derived from an EMBL/GenBank/DDBJ whole genome shotgun (WGS) entry which is preliminary data.</text>
</comment>
<keyword evidence="2" id="KW-1133">Transmembrane helix</keyword>
<evidence type="ECO:0000256" key="1">
    <source>
        <dbReference type="SAM" id="MobiDB-lite"/>
    </source>
</evidence>
<sequence length="284" mass="30799">MSSATVSLADAPTSSPIESGFISITSTRPVTTGAPFTGGGGPPTPNLNSGSSTQMYLFTFLATVCALSIVAIVLLWRAIYVRRRFHRQVVEAIARGEPPPPNLRSPFIARYPQASKKKVELGPMPRMWECEMRRTDWDVEKGEEVEDDWDGDEWQDVVPVSVVSVPGPEPEPEPEPASQTTPPVEVPRIPTMTEELRDTLRDMLPLRSREGPRSHVPPSGDAIEKAVVGEVPEPGTALRVGVLIAMPCSSDARWKAVDPEKCDVPEVKLGVMECIVGEGHSAGV</sequence>
<name>A0AAD3TM40_9TREE</name>
<keyword evidence="2" id="KW-0472">Membrane</keyword>
<dbReference type="Proteomes" id="UP001222932">
    <property type="component" value="Unassembled WGS sequence"/>
</dbReference>
<protein>
    <submittedName>
        <fullName evidence="3">Uncharacterized protein</fullName>
    </submittedName>
</protein>
<proteinExistence type="predicted"/>